<dbReference type="GO" id="GO:0032432">
    <property type="term" value="C:actin filament bundle"/>
    <property type="evidence" value="ECO:0007669"/>
    <property type="project" value="TreeGrafter"/>
</dbReference>
<dbReference type="GO" id="GO:0051017">
    <property type="term" value="P:actin filament bundle assembly"/>
    <property type="evidence" value="ECO:0007669"/>
    <property type="project" value="InterPro"/>
</dbReference>
<sequence length="377" mass="42245">MKLNPPYGTVIQSEDALLLMKAKMNNSCDLLDEIIAHTKENAVKKKGLTCDEMEAEREEDTSFEKLDKKHFVKGFIIKLVYVFLFEASSLTYAVIAPGFHALYLEATVKKGKAIVGDLPPVMGKLKAFIFNKEETSGILNELYADLSNEIEFENFLKEATYSFYCMELGVIRDLQCQATAKSGASKQSSSFLKATTMTLFTISESEKASYVHQIYSYLGDDPFLKQFLPIDPDTKDLFNLVKDGVLLCTKRVLNPWEEMRIIPYASTLQKPLDYKASSVAWLDFSDYKVILRIFASSVAWLDFSDYKGQMNKLCDLLDEVSFGANVPCFSSILLISITIIAHTKENVVKKQLASKSSQVASVLETSSWTAGNKDIQG</sequence>
<dbReference type="PANTHER" id="PTHR19961:SF62">
    <property type="entry name" value="FIMBRIN-1"/>
    <property type="match status" value="1"/>
</dbReference>
<organism evidence="4">
    <name type="scientific">Salix viminalis</name>
    <name type="common">Common osier</name>
    <name type="synonym">Basket willow</name>
    <dbReference type="NCBI Taxonomy" id="40686"/>
    <lineage>
        <taxon>Eukaryota</taxon>
        <taxon>Viridiplantae</taxon>
        <taxon>Streptophyta</taxon>
        <taxon>Embryophyta</taxon>
        <taxon>Tracheophyta</taxon>
        <taxon>Spermatophyta</taxon>
        <taxon>Magnoliopsida</taxon>
        <taxon>eudicotyledons</taxon>
        <taxon>Gunneridae</taxon>
        <taxon>Pentapetalae</taxon>
        <taxon>rosids</taxon>
        <taxon>fabids</taxon>
        <taxon>Malpighiales</taxon>
        <taxon>Salicaceae</taxon>
        <taxon>Saliceae</taxon>
        <taxon>Salix</taxon>
    </lineage>
</organism>
<gene>
    <name evidence="4" type="ORF">SVIM_LOCUS334846</name>
</gene>
<dbReference type="PANTHER" id="PTHR19961">
    <property type="entry name" value="FIMBRIN/PLASTIN"/>
    <property type="match status" value="1"/>
</dbReference>
<dbReference type="Gene3D" id="1.10.418.10">
    <property type="entry name" value="Calponin-like domain"/>
    <property type="match status" value="1"/>
</dbReference>
<evidence type="ECO:0000256" key="1">
    <source>
        <dbReference type="ARBA" id="ARBA00022737"/>
    </source>
</evidence>
<keyword evidence="3" id="KW-0472">Membrane</keyword>
<dbReference type="SUPFAM" id="SSF47576">
    <property type="entry name" value="Calponin-homology domain, CH-domain"/>
    <property type="match status" value="1"/>
</dbReference>
<name>A0A6N2M9D9_SALVM</name>
<proteinExistence type="predicted"/>
<keyword evidence="1" id="KW-0677">Repeat</keyword>
<protein>
    <submittedName>
        <fullName evidence="4">Uncharacterized protein</fullName>
    </submittedName>
</protein>
<evidence type="ECO:0000256" key="2">
    <source>
        <dbReference type="ARBA" id="ARBA00023203"/>
    </source>
</evidence>
<dbReference type="EMBL" id="CAADRP010001726">
    <property type="protein sequence ID" value="VFU50323.1"/>
    <property type="molecule type" value="Genomic_DNA"/>
</dbReference>
<dbReference type="GO" id="GO:0005884">
    <property type="term" value="C:actin filament"/>
    <property type="evidence" value="ECO:0007669"/>
    <property type="project" value="TreeGrafter"/>
</dbReference>
<feature type="transmembrane region" description="Helical" evidence="3">
    <location>
        <begin position="75"/>
        <end position="95"/>
    </location>
</feature>
<reference evidence="4" key="1">
    <citation type="submission" date="2019-03" db="EMBL/GenBank/DDBJ databases">
        <authorList>
            <person name="Mank J."/>
            <person name="Almeida P."/>
        </authorList>
    </citation>
    <scope>NUCLEOTIDE SEQUENCE</scope>
    <source>
        <strain evidence="4">78183</strain>
    </source>
</reference>
<dbReference type="GO" id="GO:0051015">
    <property type="term" value="F:actin filament binding"/>
    <property type="evidence" value="ECO:0007669"/>
    <property type="project" value="InterPro"/>
</dbReference>
<dbReference type="AlphaFoldDB" id="A0A6N2M9D9"/>
<accession>A0A6N2M9D9</accession>
<evidence type="ECO:0000256" key="3">
    <source>
        <dbReference type="SAM" id="Phobius"/>
    </source>
</evidence>
<dbReference type="InterPro" id="IPR036872">
    <property type="entry name" value="CH_dom_sf"/>
</dbReference>
<keyword evidence="2" id="KW-0009">Actin-binding</keyword>
<dbReference type="GO" id="GO:0051639">
    <property type="term" value="P:actin filament network formation"/>
    <property type="evidence" value="ECO:0007669"/>
    <property type="project" value="TreeGrafter"/>
</dbReference>
<evidence type="ECO:0000313" key="4">
    <source>
        <dbReference type="EMBL" id="VFU50323.1"/>
    </source>
</evidence>
<dbReference type="InterPro" id="IPR039959">
    <property type="entry name" value="Fimbrin/Plastin"/>
</dbReference>
<keyword evidence="3" id="KW-0812">Transmembrane</keyword>
<keyword evidence="3" id="KW-1133">Transmembrane helix</keyword>
<dbReference type="GO" id="GO:0005737">
    <property type="term" value="C:cytoplasm"/>
    <property type="evidence" value="ECO:0007669"/>
    <property type="project" value="TreeGrafter"/>
</dbReference>